<feature type="compositionally biased region" description="Basic residues" evidence="1">
    <location>
        <begin position="62"/>
        <end position="77"/>
    </location>
</feature>
<evidence type="ECO:0000313" key="2">
    <source>
        <dbReference type="EMBL" id="MSD15831.1"/>
    </source>
</evidence>
<name>A0A844DWT5_EUBRA</name>
<sequence length="119" mass="13447">MWKEKSTLADNAGKKTFRAAVFPENEHCMGISEQTVPECGIDDTSDRFLAADMENSPGLRSIHWKRKSSVHRKKNKNKQNQQADRLQQGLPVVAGAWYVDPGGTENQCIEYHQIFAKAE</sequence>
<accession>A0A844DWT5</accession>
<dbReference type="RefSeq" id="WP_154314524.1">
    <property type="nucleotide sequence ID" value="NZ_JBKXQF010000002.1"/>
</dbReference>
<dbReference type="EMBL" id="WKRA01000009">
    <property type="protein sequence ID" value="MSD15831.1"/>
    <property type="molecule type" value="Genomic_DNA"/>
</dbReference>
<evidence type="ECO:0000313" key="3">
    <source>
        <dbReference type="Proteomes" id="UP000431304"/>
    </source>
</evidence>
<organism evidence="2 3">
    <name type="scientific">Eubacterium ramulus</name>
    <dbReference type="NCBI Taxonomy" id="39490"/>
    <lineage>
        <taxon>Bacteria</taxon>
        <taxon>Bacillati</taxon>
        <taxon>Bacillota</taxon>
        <taxon>Clostridia</taxon>
        <taxon>Eubacteriales</taxon>
        <taxon>Eubacteriaceae</taxon>
        <taxon>Eubacterium</taxon>
    </lineage>
</organism>
<reference evidence="2 3" key="1">
    <citation type="journal article" date="2019" name="Nat. Med.">
        <title>A library of human gut bacterial isolates paired with longitudinal multiomics data enables mechanistic microbiome research.</title>
        <authorList>
            <person name="Poyet M."/>
            <person name="Groussin M."/>
            <person name="Gibbons S.M."/>
            <person name="Avila-Pacheco J."/>
            <person name="Jiang X."/>
            <person name="Kearney S.M."/>
            <person name="Perrotta A.R."/>
            <person name="Berdy B."/>
            <person name="Zhao S."/>
            <person name="Lieberman T.D."/>
            <person name="Swanson P.K."/>
            <person name="Smith M."/>
            <person name="Roesemann S."/>
            <person name="Alexander J.E."/>
            <person name="Rich S.A."/>
            <person name="Livny J."/>
            <person name="Vlamakis H."/>
            <person name="Clish C."/>
            <person name="Bullock K."/>
            <person name="Deik A."/>
            <person name="Scott J."/>
            <person name="Pierce K.A."/>
            <person name="Xavier R.J."/>
            <person name="Alm E.J."/>
        </authorList>
    </citation>
    <scope>NUCLEOTIDE SEQUENCE [LARGE SCALE GENOMIC DNA]</scope>
    <source>
        <strain evidence="2 3">BIOML-A3</strain>
    </source>
</reference>
<feature type="region of interest" description="Disordered" evidence="1">
    <location>
        <begin position="60"/>
        <end position="87"/>
    </location>
</feature>
<dbReference type="Proteomes" id="UP000431304">
    <property type="component" value="Unassembled WGS sequence"/>
</dbReference>
<comment type="caution">
    <text evidence="2">The sequence shown here is derived from an EMBL/GenBank/DDBJ whole genome shotgun (WGS) entry which is preliminary data.</text>
</comment>
<proteinExistence type="predicted"/>
<evidence type="ECO:0000256" key="1">
    <source>
        <dbReference type="SAM" id="MobiDB-lite"/>
    </source>
</evidence>
<protein>
    <submittedName>
        <fullName evidence="2">Uncharacterized protein</fullName>
    </submittedName>
</protein>
<dbReference type="AlphaFoldDB" id="A0A844DWT5"/>
<gene>
    <name evidence="2" type="ORF">GKE72_07025</name>
</gene>